<name>A0A0F9T9X3_9ZZZZ</name>
<proteinExistence type="predicted"/>
<reference evidence="1" key="1">
    <citation type="journal article" date="2015" name="Nature">
        <title>Complex archaea that bridge the gap between prokaryotes and eukaryotes.</title>
        <authorList>
            <person name="Spang A."/>
            <person name="Saw J.H."/>
            <person name="Jorgensen S.L."/>
            <person name="Zaremba-Niedzwiedzka K."/>
            <person name="Martijn J."/>
            <person name="Lind A.E."/>
            <person name="van Eijk R."/>
            <person name="Schleper C."/>
            <person name="Guy L."/>
            <person name="Ettema T.J."/>
        </authorList>
    </citation>
    <scope>NUCLEOTIDE SEQUENCE</scope>
</reference>
<dbReference type="Pfam" id="PF10934">
    <property type="entry name" value="Sheath_initiator"/>
    <property type="match status" value="1"/>
</dbReference>
<evidence type="ECO:0000313" key="1">
    <source>
        <dbReference type="EMBL" id="KKN75994.1"/>
    </source>
</evidence>
<comment type="caution">
    <text evidence="1">The sequence shown here is derived from an EMBL/GenBank/DDBJ whole genome shotgun (WGS) entry which is preliminary data.</text>
</comment>
<dbReference type="AlphaFoldDB" id="A0A0F9T9X3"/>
<dbReference type="EMBL" id="LAZR01000301">
    <property type="protein sequence ID" value="KKN75994.1"/>
    <property type="molecule type" value="Genomic_DNA"/>
</dbReference>
<sequence length="138" mass="15505">MSTLKLTTIVDGTNPIEGDLQLDAGQIVLLENSEKVPSPEAVVQELRQKLHFFKGEWHLDKREGIPYFEEVFKKNPNKNIMRAIFRDVILGINGVETVETLDLVIGSDRRAQVNFEGTMTDGGRLSSKDFPPLIVELP</sequence>
<dbReference type="InterPro" id="IPR020288">
    <property type="entry name" value="Sheath_initiator"/>
</dbReference>
<accession>A0A0F9T9X3</accession>
<organism evidence="1">
    <name type="scientific">marine sediment metagenome</name>
    <dbReference type="NCBI Taxonomy" id="412755"/>
    <lineage>
        <taxon>unclassified sequences</taxon>
        <taxon>metagenomes</taxon>
        <taxon>ecological metagenomes</taxon>
    </lineage>
</organism>
<gene>
    <name evidence="1" type="ORF">LCGC14_0375510</name>
</gene>
<protein>
    <submittedName>
        <fullName evidence="1">Uncharacterized protein</fullName>
    </submittedName>
</protein>